<dbReference type="Proteomes" id="UP000054717">
    <property type="component" value="Unassembled WGS sequence"/>
</dbReference>
<feature type="transmembrane region" description="Helical" evidence="9">
    <location>
        <begin position="110"/>
        <end position="134"/>
    </location>
</feature>
<protein>
    <recommendedName>
        <fullName evidence="9">Sulfate transport system permease protein CysT</fullName>
    </recommendedName>
</protein>
<reference evidence="12" key="1">
    <citation type="submission" date="2016-01" db="EMBL/GenBank/DDBJ databases">
        <authorList>
            <person name="Peeters Charlotte."/>
        </authorList>
    </citation>
    <scope>NUCLEOTIDE SEQUENCE</scope>
    <source>
        <strain evidence="12">LMG 22936</strain>
    </source>
</reference>
<evidence type="ECO:0000256" key="10">
    <source>
        <dbReference type="SAM" id="MobiDB-lite"/>
    </source>
</evidence>
<evidence type="ECO:0000256" key="5">
    <source>
        <dbReference type="ARBA" id="ARBA00022989"/>
    </source>
</evidence>
<feature type="domain" description="ABC transmembrane type-1" evidence="11">
    <location>
        <begin position="108"/>
        <end position="311"/>
    </location>
</feature>
<feature type="region of interest" description="Disordered" evidence="10">
    <location>
        <begin position="1"/>
        <end position="35"/>
    </location>
</feature>
<dbReference type="InterPro" id="IPR011865">
    <property type="entry name" value="CysT_permease"/>
</dbReference>
<dbReference type="GO" id="GO:0015419">
    <property type="term" value="F:ABC-type sulfate transporter activity"/>
    <property type="evidence" value="ECO:0007669"/>
    <property type="project" value="UniProtKB-UniRule"/>
</dbReference>
<evidence type="ECO:0000256" key="4">
    <source>
        <dbReference type="ARBA" id="ARBA00022692"/>
    </source>
</evidence>
<keyword evidence="7 9" id="KW-0472">Membrane</keyword>
<keyword evidence="13" id="KW-1185">Reference proteome</keyword>
<comment type="subcellular location">
    <subcellularLocation>
        <location evidence="1">Cell membrane</location>
        <topology evidence="1">Multi-pass membrane protein</topology>
    </subcellularLocation>
</comment>
<dbReference type="FunFam" id="1.10.3720.10:FF:000004">
    <property type="entry name" value="Sulfate transport system permease protein CysT"/>
    <property type="match status" value="1"/>
</dbReference>
<feature type="transmembrane region" description="Helical" evidence="9">
    <location>
        <begin position="290"/>
        <end position="311"/>
    </location>
</feature>
<dbReference type="GO" id="GO:0005886">
    <property type="term" value="C:plasma membrane"/>
    <property type="evidence" value="ECO:0007669"/>
    <property type="project" value="UniProtKB-SubCell"/>
</dbReference>
<feature type="transmembrane region" description="Helical" evidence="9">
    <location>
        <begin position="146"/>
        <end position="168"/>
    </location>
</feature>
<dbReference type="NCBIfam" id="TIGR02139">
    <property type="entry name" value="permease_CysT"/>
    <property type="match status" value="1"/>
</dbReference>
<dbReference type="InterPro" id="IPR000515">
    <property type="entry name" value="MetI-like"/>
</dbReference>
<evidence type="ECO:0000256" key="7">
    <source>
        <dbReference type="ARBA" id="ARBA00023136"/>
    </source>
</evidence>
<keyword evidence="3 9" id="KW-0813">Transport</keyword>
<evidence type="ECO:0000313" key="12">
    <source>
        <dbReference type="EMBL" id="SAL42634.1"/>
    </source>
</evidence>
<comment type="caution">
    <text evidence="9">Lacks conserved residue(s) required for the propagation of feature annotation.</text>
</comment>
<evidence type="ECO:0000256" key="1">
    <source>
        <dbReference type="ARBA" id="ARBA00004651"/>
    </source>
</evidence>
<feature type="transmembrane region" description="Helical" evidence="9">
    <location>
        <begin position="180"/>
        <end position="204"/>
    </location>
</feature>
<keyword evidence="5 9" id="KW-1133">Transmembrane helix</keyword>
<dbReference type="PANTHER" id="PTHR30406:SF8">
    <property type="entry name" value="SULFATE TRANSPORT SYSTEM PERMEASE PROTEIN CYST"/>
    <property type="match status" value="1"/>
</dbReference>
<dbReference type="Pfam" id="PF00528">
    <property type="entry name" value="BPD_transp_1"/>
    <property type="match status" value="1"/>
</dbReference>
<comment type="caution">
    <text evidence="12">The sequence shown here is derived from an EMBL/GenBank/DDBJ whole genome shotgun (WGS) entry which is preliminary data.</text>
</comment>
<comment type="subunit">
    <text evidence="2">The complex is composed of two ATP-binding proteins (CysA), two transmembrane proteins (CysT and CysW) and a solute-binding protein (CysP).</text>
</comment>
<proteinExistence type="inferred from homology"/>
<gene>
    <name evidence="12" type="ORF">AWB66_02236</name>
</gene>
<dbReference type="NCBIfam" id="TIGR00969">
    <property type="entry name" value="3a0106s02"/>
    <property type="match status" value="1"/>
</dbReference>
<comment type="function">
    <text evidence="8">Part of the ABC transporter complex CysAWTP (TC 3.A.1.6.1) involved in sulfate/thiosulfate import. Probably responsible for the translocation of the substrate across the membrane.</text>
</comment>
<evidence type="ECO:0000256" key="6">
    <source>
        <dbReference type="ARBA" id="ARBA00023032"/>
    </source>
</evidence>
<dbReference type="InterPro" id="IPR005667">
    <property type="entry name" value="Sulph_transpt2"/>
</dbReference>
<dbReference type="EMBL" id="FCNZ02000007">
    <property type="protein sequence ID" value="SAL42634.1"/>
    <property type="molecule type" value="Genomic_DNA"/>
</dbReference>
<comment type="similarity">
    <text evidence="9">Belongs to the binding-protein-dependent transport system permease family. CysTW subfamily.</text>
</comment>
<feature type="transmembrane region" description="Helical" evidence="9">
    <location>
        <begin position="56"/>
        <end position="82"/>
    </location>
</feature>
<evidence type="ECO:0000256" key="8">
    <source>
        <dbReference type="ARBA" id="ARBA00025323"/>
    </source>
</evidence>
<evidence type="ECO:0000256" key="9">
    <source>
        <dbReference type="RuleBase" id="RU366001"/>
    </source>
</evidence>
<dbReference type="Gene3D" id="1.10.3720.10">
    <property type="entry name" value="MetI-like"/>
    <property type="match status" value="1"/>
</dbReference>
<name>A0A158HE36_9BURK</name>
<dbReference type="PANTHER" id="PTHR30406">
    <property type="entry name" value="SULFATE TRANSPORT SYSTEM PERMEASE PROTEIN"/>
    <property type="match status" value="1"/>
</dbReference>
<evidence type="ECO:0000256" key="3">
    <source>
        <dbReference type="ARBA" id="ARBA00022448"/>
    </source>
</evidence>
<comment type="function">
    <text evidence="9">Part of the ABC transporter complex (TC 3.A.1.6.1) involved in sulfate/thiosulfate import.</text>
</comment>
<organism evidence="12 13">
    <name type="scientific">Caballeronia telluris</name>
    <dbReference type="NCBI Taxonomy" id="326475"/>
    <lineage>
        <taxon>Bacteria</taxon>
        <taxon>Pseudomonadati</taxon>
        <taxon>Pseudomonadota</taxon>
        <taxon>Betaproteobacteria</taxon>
        <taxon>Burkholderiales</taxon>
        <taxon>Burkholderiaceae</taxon>
        <taxon>Caballeronia</taxon>
    </lineage>
</organism>
<dbReference type="SUPFAM" id="SSF161098">
    <property type="entry name" value="MetI-like"/>
    <property type="match status" value="1"/>
</dbReference>
<dbReference type="STRING" id="326475.AWB66_02236"/>
<dbReference type="InterPro" id="IPR035906">
    <property type="entry name" value="MetI-like_sf"/>
</dbReference>
<accession>A0A158HE36</accession>
<sequence length="342" mass="36784">MSGALAASKPSIEDKHRRQAAHMTTAYKHKQGNAPYPGALEQDESRMTTFTFRKPSALPGFGLTLGITVAYLSLVVLIPLAATFAKTATLDWAQFVRAVTSPRVLASYRLTFSAALGGALINAVFGFLVAWVLVRYTFPFKRVVDAVVDLPFALPTSVAGISLAAVYAGNGWIGQYLAPLGIKVAFTPLGVLVALTFIGLPFVVRTVQPVLEDFEREQEEAAACLGATRWLTFRRVVLPSLLPALLTGFALAFARALGEYGSVIFIAGNVPMKSEITSLLIITKLEQYDYAGATSLAVVMLCVSFLMLLLINTLQWFLQRRTSKTGAVPAIAGSLHVEGSKP</sequence>
<dbReference type="CDD" id="cd06261">
    <property type="entry name" value="TM_PBP2"/>
    <property type="match status" value="1"/>
</dbReference>
<dbReference type="PROSITE" id="PS50928">
    <property type="entry name" value="ABC_TM1"/>
    <property type="match status" value="1"/>
</dbReference>
<dbReference type="AlphaFoldDB" id="A0A158HE36"/>
<feature type="transmembrane region" description="Helical" evidence="9">
    <location>
        <begin position="236"/>
        <end position="257"/>
    </location>
</feature>
<evidence type="ECO:0000313" key="13">
    <source>
        <dbReference type="Proteomes" id="UP000054717"/>
    </source>
</evidence>
<evidence type="ECO:0000256" key="2">
    <source>
        <dbReference type="ARBA" id="ARBA00011779"/>
    </source>
</evidence>
<keyword evidence="6 9" id="KW-0764">Sulfate transport</keyword>
<keyword evidence="4 9" id="KW-0812">Transmembrane</keyword>
<evidence type="ECO:0000259" key="11">
    <source>
        <dbReference type="PROSITE" id="PS50928"/>
    </source>
</evidence>